<proteinExistence type="predicted"/>
<keyword evidence="2" id="KW-0238">DNA-binding</keyword>
<evidence type="ECO:0000313" key="2">
    <source>
        <dbReference type="EMBL" id="PQV63530.1"/>
    </source>
</evidence>
<organism evidence="2 3">
    <name type="scientific">Abditibacterium utsteinense</name>
    <dbReference type="NCBI Taxonomy" id="1960156"/>
    <lineage>
        <taxon>Bacteria</taxon>
        <taxon>Pseudomonadati</taxon>
        <taxon>Abditibacteriota</taxon>
        <taxon>Abditibacteriia</taxon>
        <taxon>Abditibacteriales</taxon>
        <taxon>Abditibacteriaceae</taxon>
        <taxon>Abditibacterium</taxon>
    </lineage>
</organism>
<dbReference type="GO" id="GO:0003700">
    <property type="term" value="F:DNA-binding transcription factor activity"/>
    <property type="evidence" value="ECO:0007669"/>
    <property type="project" value="InterPro"/>
</dbReference>
<dbReference type="PRINTS" id="PR00598">
    <property type="entry name" value="HTHMARR"/>
</dbReference>
<dbReference type="OrthoDB" id="5506299at2"/>
<accession>A0A2S8SRV6</accession>
<dbReference type="InParanoid" id="A0A2S8SRV6"/>
<gene>
    <name evidence="2" type="ORF">B1R32_11191</name>
</gene>
<name>A0A2S8SRV6_9BACT</name>
<dbReference type="PANTHER" id="PTHR33164">
    <property type="entry name" value="TRANSCRIPTIONAL REGULATOR, MARR FAMILY"/>
    <property type="match status" value="1"/>
</dbReference>
<dbReference type="EMBL" id="NIGF01000011">
    <property type="protein sequence ID" value="PQV63530.1"/>
    <property type="molecule type" value="Genomic_DNA"/>
</dbReference>
<evidence type="ECO:0000259" key="1">
    <source>
        <dbReference type="PROSITE" id="PS50995"/>
    </source>
</evidence>
<feature type="domain" description="HTH marR-type" evidence="1">
    <location>
        <begin position="17"/>
        <end position="147"/>
    </location>
</feature>
<dbReference type="InterPro" id="IPR000835">
    <property type="entry name" value="HTH_MarR-typ"/>
</dbReference>
<dbReference type="InterPro" id="IPR039422">
    <property type="entry name" value="MarR/SlyA-like"/>
</dbReference>
<comment type="caution">
    <text evidence="2">The sequence shown here is derived from an EMBL/GenBank/DDBJ whole genome shotgun (WGS) entry which is preliminary data.</text>
</comment>
<dbReference type="AlphaFoldDB" id="A0A2S8SRV6"/>
<dbReference type="Pfam" id="PF12802">
    <property type="entry name" value="MarR_2"/>
    <property type="match status" value="1"/>
</dbReference>
<dbReference type="SUPFAM" id="SSF46785">
    <property type="entry name" value="Winged helix' DNA-binding domain"/>
    <property type="match status" value="1"/>
</dbReference>
<dbReference type="PROSITE" id="PS50995">
    <property type="entry name" value="HTH_MARR_2"/>
    <property type="match status" value="1"/>
</dbReference>
<dbReference type="GO" id="GO:0003677">
    <property type="term" value="F:DNA binding"/>
    <property type="evidence" value="ECO:0007669"/>
    <property type="project" value="UniProtKB-KW"/>
</dbReference>
<protein>
    <submittedName>
        <fullName evidence="2">DNA-binding transcriptional regulator, MarR family</fullName>
    </submittedName>
</protein>
<dbReference type="SMART" id="SM00347">
    <property type="entry name" value="HTH_MARR"/>
    <property type="match status" value="1"/>
</dbReference>
<dbReference type="PANTHER" id="PTHR33164:SF43">
    <property type="entry name" value="HTH-TYPE TRANSCRIPTIONAL REPRESSOR YETL"/>
    <property type="match status" value="1"/>
</dbReference>
<keyword evidence="3" id="KW-1185">Reference proteome</keyword>
<reference evidence="2 3" key="1">
    <citation type="journal article" date="2018" name="Syst. Appl. Microbiol.">
        <title>Abditibacterium utsteinense sp. nov., the first cultivated member of candidate phylum FBP, isolated from ice-free Antarctic soil samples.</title>
        <authorList>
            <person name="Tahon G."/>
            <person name="Tytgat B."/>
            <person name="Lebbe L."/>
            <person name="Carlier A."/>
            <person name="Willems A."/>
        </authorList>
    </citation>
    <scope>NUCLEOTIDE SEQUENCE [LARGE SCALE GENOMIC DNA]</scope>
    <source>
        <strain evidence="2 3">LMG 29911</strain>
    </source>
</reference>
<sequence>MRNEADDNSSIIPPVLSRWTATLLSRAAQKMREGFEARVSDLGLRSKHYGALVLLQNGPLTQVEISRSLWVDRTTMVALIDDLTRLELVQRQRHPEDRRAHAVTLTPKGFEVLKLATQAVDATEAECFAPLSVHEREQLRALLQKLL</sequence>
<dbReference type="GO" id="GO:0006950">
    <property type="term" value="P:response to stress"/>
    <property type="evidence" value="ECO:0007669"/>
    <property type="project" value="TreeGrafter"/>
</dbReference>
<dbReference type="InterPro" id="IPR036390">
    <property type="entry name" value="WH_DNA-bd_sf"/>
</dbReference>
<evidence type="ECO:0000313" key="3">
    <source>
        <dbReference type="Proteomes" id="UP000237684"/>
    </source>
</evidence>
<dbReference type="Proteomes" id="UP000237684">
    <property type="component" value="Unassembled WGS sequence"/>
</dbReference>
<dbReference type="Gene3D" id="1.10.10.10">
    <property type="entry name" value="Winged helix-like DNA-binding domain superfamily/Winged helix DNA-binding domain"/>
    <property type="match status" value="1"/>
</dbReference>
<dbReference type="InterPro" id="IPR036388">
    <property type="entry name" value="WH-like_DNA-bd_sf"/>
</dbReference>
<dbReference type="RefSeq" id="WP_157947656.1">
    <property type="nucleotide sequence ID" value="NZ_NIGF01000011.1"/>
</dbReference>